<comment type="caution">
    <text evidence="3">The sequence shown here is derived from an EMBL/GenBank/DDBJ whole genome shotgun (WGS) entry which is preliminary data.</text>
</comment>
<dbReference type="Pfam" id="PF13473">
    <property type="entry name" value="Cupredoxin_1"/>
    <property type="match status" value="1"/>
</dbReference>
<gene>
    <name evidence="3" type="ORF">COY66_05975</name>
</gene>
<dbReference type="AlphaFoldDB" id="A0A2M7RGA6"/>
<keyword evidence="1" id="KW-1133">Transmembrane helix</keyword>
<accession>A0A2M7RGA6</accession>
<dbReference type="InterPro" id="IPR028096">
    <property type="entry name" value="EfeO_Cupredoxin"/>
</dbReference>
<protein>
    <submittedName>
        <fullName evidence="3">Copper-binding protein</fullName>
    </submittedName>
</protein>
<keyword evidence="1" id="KW-0472">Membrane</keyword>
<feature type="domain" description="EfeO-type cupredoxin-like" evidence="2">
    <location>
        <begin position="16"/>
        <end position="122"/>
    </location>
</feature>
<evidence type="ECO:0000259" key="2">
    <source>
        <dbReference type="Pfam" id="PF13473"/>
    </source>
</evidence>
<reference evidence="3 4" key="1">
    <citation type="submission" date="2017-09" db="EMBL/GenBank/DDBJ databases">
        <title>Depth-based differentiation of microbial function through sediment-hosted aquifers and enrichment of novel symbionts in the deep terrestrial subsurface.</title>
        <authorList>
            <person name="Probst A.J."/>
            <person name="Ladd B."/>
            <person name="Jarett J.K."/>
            <person name="Geller-Mcgrath D.E."/>
            <person name="Sieber C.M."/>
            <person name="Emerson J.B."/>
            <person name="Anantharaman K."/>
            <person name="Thomas B.C."/>
            <person name="Malmstrom R."/>
            <person name="Stieglmeier M."/>
            <person name="Klingl A."/>
            <person name="Woyke T."/>
            <person name="Ryan C.M."/>
            <person name="Banfield J.F."/>
        </authorList>
    </citation>
    <scope>NUCLEOTIDE SEQUENCE [LARGE SCALE GENOMIC DNA]</scope>
    <source>
        <strain evidence="3">CG_4_10_14_0_8_um_filter_42_10</strain>
    </source>
</reference>
<feature type="transmembrane region" description="Helical" evidence="1">
    <location>
        <begin position="6"/>
        <end position="23"/>
    </location>
</feature>
<sequence length="123" mass="13944">MQTIQIIGYVLILVVIGLFFLWLRFQRKQERALEQGGVQEATILVKGAYDPNVITVKKGIPLVLHFNRQEDASCSRFVTFEGLNIRKDLKSFAVTDITFTPNKTGEIAFTCDMGMYQGKIIVE</sequence>
<proteinExistence type="predicted"/>
<name>A0A2M7RGA6_9BACT</name>
<dbReference type="Proteomes" id="UP000230779">
    <property type="component" value="Unassembled WGS sequence"/>
</dbReference>
<keyword evidence="1" id="KW-0812">Transmembrane</keyword>
<dbReference type="InterPro" id="IPR008972">
    <property type="entry name" value="Cupredoxin"/>
</dbReference>
<dbReference type="EMBL" id="PFMD01000068">
    <property type="protein sequence ID" value="PIY95780.1"/>
    <property type="molecule type" value="Genomic_DNA"/>
</dbReference>
<organism evidence="3 4">
    <name type="scientific">Candidatus Kerfeldbacteria bacterium CG_4_10_14_0_8_um_filter_42_10</name>
    <dbReference type="NCBI Taxonomy" id="2014248"/>
    <lineage>
        <taxon>Bacteria</taxon>
        <taxon>Candidatus Kerfeldiibacteriota</taxon>
    </lineage>
</organism>
<evidence type="ECO:0000313" key="4">
    <source>
        <dbReference type="Proteomes" id="UP000230779"/>
    </source>
</evidence>
<dbReference type="SUPFAM" id="SSF49503">
    <property type="entry name" value="Cupredoxins"/>
    <property type="match status" value="1"/>
</dbReference>
<evidence type="ECO:0000313" key="3">
    <source>
        <dbReference type="EMBL" id="PIY95780.1"/>
    </source>
</evidence>
<dbReference type="Gene3D" id="2.60.40.420">
    <property type="entry name" value="Cupredoxins - blue copper proteins"/>
    <property type="match status" value="1"/>
</dbReference>
<evidence type="ECO:0000256" key="1">
    <source>
        <dbReference type="SAM" id="Phobius"/>
    </source>
</evidence>